<gene>
    <name evidence="2" type="ORF">WG66_11064</name>
</gene>
<dbReference type="Gene3D" id="3.20.20.140">
    <property type="entry name" value="Metal-dependent hydrolases"/>
    <property type="match status" value="1"/>
</dbReference>
<evidence type="ECO:0000313" key="3">
    <source>
        <dbReference type="Proteomes" id="UP000054988"/>
    </source>
</evidence>
<dbReference type="EMBL" id="LATX01001909">
    <property type="protein sequence ID" value="KTB36375.1"/>
    <property type="molecule type" value="Genomic_DNA"/>
</dbReference>
<dbReference type="PANTHER" id="PTHR43135:SF3">
    <property type="entry name" value="ALPHA-D-RIBOSE 1-METHYLPHOSPHONATE 5-TRIPHOSPHATE DIPHOSPHATASE"/>
    <property type="match status" value="1"/>
</dbReference>
<dbReference type="InterPro" id="IPR006680">
    <property type="entry name" value="Amidohydro-rel"/>
</dbReference>
<name>A0A0W0FJ74_MONRR</name>
<dbReference type="InterPro" id="IPR032466">
    <property type="entry name" value="Metal_Hydrolase"/>
</dbReference>
<feature type="domain" description="Amidohydrolase-related" evidence="1">
    <location>
        <begin position="73"/>
        <end position="397"/>
    </location>
</feature>
<dbReference type="AlphaFoldDB" id="A0A0W0FJ74"/>
<dbReference type="GO" id="GO:0016810">
    <property type="term" value="F:hydrolase activity, acting on carbon-nitrogen (but not peptide) bonds"/>
    <property type="evidence" value="ECO:0007669"/>
    <property type="project" value="InterPro"/>
</dbReference>
<dbReference type="InterPro" id="IPR051781">
    <property type="entry name" value="Metallo-dep_Hydrolase"/>
</dbReference>
<protein>
    <recommendedName>
        <fullName evidence="1">Amidohydrolase-related domain-containing protein</fullName>
    </recommendedName>
</protein>
<comment type="caution">
    <text evidence="2">The sequence shown here is derived from an EMBL/GenBank/DDBJ whole genome shotgun (WGS) entry which is preliminary data.</text>
</comment>
<accession>A0A0W0FJ74</accession>
<dbReference type="PANTHER" id="PTHR43135">
    <property type="entry name" value="ALPHA-D-RIBOSE 1-METHYLPHOSPHONATE 5-TRIPHOSPHATE DIPHOSPHATASE"/>
    <property type="match status" value="1"/>
</dbReference>
<dbReference type="SUPFAM" id="SSF51338">
    <property type="entry name" value="Composite domain of metallo-dependent hydrolases"/>
    <property type="match status" value="2"/>
</dbReference>
<evidence type="ECO:0000259" key="1">
    <source>
        <dbReference type="Pfam" id="PF01979"/>
    </source>
</evidence>
<dbReference type="Pfam" id="PF01979">
    <property type="entry name" value="Amidohydro_1"/>
    <property type="match status" value="1"/>
</dbReference>
<dbReference type="eggNOG" id="ENOG502QT17">
    <property type="taxonomic scope" value="Eukaryota"/>
</dbReference>
<dbReference type="Proteomes" id="UP000054988">
    <property type="component" value="Unassembled WGS sequence"/>
</dbReference>
<evidence type="ECO:0000313" key="2">
    <source>
        <dbReference type="EMBL" id="KTB36375.1"/>
    </source>
</evidence>
<dbReference type="SUPFAM" id="SSF51556">
    <property type="entry name" value="Metallo-dependent hydrolases"/>
    <property type="match status" value="1"/>
</dbReference>
<dbReference type="InterPro" id="IPR011059">
    <property type="entry name" value="Metal-dep_hydrolase_composite"/>
</dbReference>
<dbReference type="Gene3D" id="2.30.40.10">
    <property type="entry name" value="Urease, subunit C, domain 1"/>
    <property type="match status" value="2"/>
</dbReference>
<reference evidence="2 3" key="1">
    <citation type="submission" date="2015-12" db="EMBL/GenBank/DDBJ databases">
        <title>Draft genome sequence of Moniliophthora roreri, the causal agent of frosty pod rot of cacao.</title>
        <authorList>
            <person name="Aime M.C."/>
            <person name="Diaz-Valderrama J.R."/>
            <person name="Kijpornyongpan T."/>
            <person name="Phillips-Mora W."/>
        </authorList>
    </citation>
    <scope>NUCLEOTIDE SEQUENCE [LARGE SCALE GENOMIC DNA]</scope>
    <source>
        <strain evidence="2 3">MCA 2952</strain>
    </source>
</reference>
<sequence>MQLHPSTDPTRSSLNTTQILAGALFDSQSQELLRDQVITVDTKSGLIINVQTIAPEVLRDIGKPEVIDLRDFTVLPGFVDVHVHMFLHSYEETSWDDQLTKESLAERTIRATVHARKTLMAGFTSVRDLGTEGAGDADIALRKCLSGPDTMIPGPRYFCASRAIVATGSYGPKSMLYPNQEGIDGIMGAEVADGIDGCVAAVRRQIGAGADWVKVYADYKPRSRMSAVSSTTAARNIPTFSRNELEAMISTAHSYGTKIAAHAQSIESFRTLLSLEIDSIEHSIANPIVNFEHEANVLLSRWAEKNKSTTWVPTLSVYHKMKEFTGGKDPRTNAIWDQACKMFRRAISIGMQNIACGGDTGAFSHGENSLEMKLMVRLGADWKQVLRWGTLGGWECVRGMDWELRADMEPEDLDVSPSARPDDNEVRFGCIRPGWAADIIALEGDLENDFEATLDRVRFVMKAGKVYMNGENGAL</sequence>
<proteinExistence type="predicted"/>
<organism evidence="2 3">
    <name type="scientific">Moniliophthora roreri</name>
    <name type="common">Frosty pod rot fungus</name>
    <name type="synonym">Monilia roreri</name>
    <dbReference type="NCBI Taxonomy" id="221103"/>
    <lineage>
        <taxon>Eukaryota</taxon>
        <taxon>Fungi</taxon>
        <taxon>Dikarya</taxon>
        <taxon>Basidiomycota</taxon>
        <taxon>Agaricomycotina</taxon>
        <taxon>Agaricomycetes</taxon>
        <taxon>Agaricomycetidae</taxon>
        <taxon>Agaricales</taxon>
        <taxon>Marasmiineae</taxon>
        <taxon>Marasmiaceae</taxon>
        <taxon>Moniliophthora</taxon>
    </lineage>
</organism>